<dbReference type="Gene3D" id="1.20.1280.50">
    <property type="match status" value="1"/>
</dbReference>
<dbReference type="EMBL" id="BGPR01001863">
    <property type="protein sequence ID" value="GBM63349.1"/>
    <property type="molecule type" value="Genomic_DNA"/>
</dbReference>
<keyword evidence="1" id="KW-0853">WD repeat</keyword>
<evidence type="ECO:0000313" key="4">
    <source>
        <dbReference type="EMBL" id="GBM63349.1"/>
    </source>
</evidence>
<sequence length="387" mass="44065">MSIQKLPAEILEVIFKNLDGWSFSKAKEVCKSWCNVLKTLQKDQRLWQKFCVLEIPEGVIEDVLSFKSVPLGNLTMDWSALYKKWHRGKMIKGKNFHIRVIQALCSNPVTCMKISGSWIIAGHSNGFLSVWNLNSGELHQKCRCHLKTVTDMALVDLLNLGSYYGSEDLPWSHHHIITVSKDTCIRIMSLLEHLGSSESEIVLNKHGDAINSIYCISQAGRLNVHDMKKDEWFELSYFKSCLFKGIEKRPVITAYYTFRNQIVIMFTASGKMIVSIHENSYKTYVLMTTLQSLIVSVALQGPILALGGENGRLYLYYVPNNRSLLELDLRNPTFQYTLSEASIVSVDILYEYDSPTVVASTNESLFVIKWDKNTIAASNESQMHLCR</sequence>
<dbReference type="GO" id="GO:0006364">
    <property type="term" value="P:rRNA processing"/>
    <property type="evidence" value="ECO:0007669"/>
    <property type="project" value="TreeGrafter"/>
</dbReference>
<feature type="domain" description="F-box" evidence="3">
    <location>
        <begin position="1"/>
        <end position="50"/>
    </location>
</feature>
<dbReference type="GO" id="GO:0120330">
    <property type="term" value="C:rixosome complex"/>
    <property type="evidence" value="ECO:0007669"/>
    <property type="project" value="TreeGrafter"/>
</dbReference>
<dbReference type="GO" id="GO:0006261">
    <property type="term" value="P:DNA-templated DNA replication"/>
    <property type="evidence" value="ECO:0007669"/>
    <property type="project" value="TreeGrafter"/>
</dbReference>
<name>A0A4Y2HDK1_ARAVE</name>
<evidence type="ECO:0000256" key="1">
    <source>
        <dbReference type="ARBA" id="ARBA00022574"/>
    </source>
</evidence>
<dbReference type="PANTHER" id="PTHR18763:SF0">
    <property type="entry name" value="WD REPEAT-CONTAINING PROTEIN 18"/>
    <property type="match status" value="1"/>
</dbReference>
<reference evidence="4 5" key="1">
    <citation type="journal article" date="2019" name="Sci. Rep.">
        <title>Orb-weaving spider Araneus ventricosus genome elucidates the spidroin gene catalogue.</title>
        <authorList>
            <person name="Kono N."/>
            <person name="Nakamura H."/>
            <person name="Ohtoshi R."/>
            <person name="Moran D.A.P."/>
            <person name="Shinohara A."/>
            <person name="Yoshida Y."/>
            <person name="Fujiwara M."/>
            <person name="Mori M."/>
            <person name="Tomita M."/>
            <person name="Arakawa K."/>
        </authorList>
    </citation>
    <scope>NUCLEOTIDE SEQUENCE [LARGE SCALE GENOMIC DNA]</scope>
</reference>
<dbReference type="InterPro" id="IPR015943">
    <property type="entry name" value="WD40/YVTN_repeat-like_dom_sf"/>
</dbReference>
<protein>
    <recommendedName>
        <fullName evidence="3">F-box domain-containing protein</fullName>
    </recommendedName>
</protein>
<dbReference type="SUPFAM" id="SSF81383">
    <property type="entry name" value="F-box domain"/>
    <property type="match status" value="1"/>
</dbReference>
<dbReference type="InterPro" id="IPR036322">
    <property type="entry name" value="WD40_repeat_dom_sf"/>
</dbReference>
<dbReference type="OrthoDB" id="6434967at2759"/>
<dbReference type="InterPro" id="IPR045227">
    <property type="entry name" value="WDR18/Ipi3/RID3"/>
</dbReference>
<dbReference type="InterPro" id="IPR001810">
    <property type="entry name" value="F-box_dom"/>
</dbReference>
<accession>A0A4Y2HDK1</accession>
<keyword evidence="5" id="KW-1185">Reference proteome</keyword>
<comment type="caution">
    <text evidence="4">The sequence shown here is derived from an EMBL/GenBank/DDBJ whole genome shotgun (WGS) entry which is preliminary data.</text>
</comment>
<dbReference type="SUPFAM" id="SSF50978">
    <property type="entry name" value="WD40 repeat-like"/>
    <property type="match status" value="1"/>
</dbReference>
<organism evidence="4 5">
    <name type="scientific">Araneus ventricosus</name>
    <name type="common">Orbweaver spider</name>
    <name type="synonym">Epeira ventricosa</name>
    <dbReference type="NCBI Taxonomy" id="182803"/>
    <lineage>
        <taxon>Eukaryota</taxon>
        <taxon>Metazoa</taxon>
        <taxon>Ecdysozoa</taxon>
        <taxon>Arthropoda</taxon>
        <taxon>Chelicerata</taxon>
        <taxon>Arachnida</taxon>
        <taxon>Araneae</taxon>
        <taxon>Araneomorphae</taxon>
        <taxon>Entelegynae</taxon>
        <taxon>Araneoidea</taxon>
        <taxon>Araneidae</taxon>
        <taxon>Araneus</taxon>
    </lineage>
</organism>
<gene>
    <name evidence="4" type="ORF">AVEN_51370_1</name>
</gene>
<dbReference type="InterPro" id="IPR036047">
    <property type="entry name" value="F-box-like_dom_sf"/>
</dbReference>
<dbReference type="Proteomes" id="UP000499080">
    <property type="component" value="Unassembled WGS sequence"/>
</dbReference>
<keyword evidence="2" id="KW-0677">Repeat</keyword>
<dbReference type="AlphaFoldDB" id="A0A4Y2HDK1"/>
<dbReference type="PANTHER" id="PTHR18763">
    <property type="entry name" value="WD-REPEAT PROTEIN 18"/>
    <property type="match status" value="1"/>
</dbReference>
<evidence type="ECO:0000313" key="5">
    <source>
        <dbReference type="Proteomes" id="UP000499080"/>
    </source>
</evidence>
<dbReference type="GO" id="GO:0005656">
    <property type="term" value="C:nuclear pre-replicative complex"/>
    <property type="evidence" value="ECO:0007669"/>
    <property type="project" value="TreeGrafter"/>
</dbReference>
<dbReference type="PROSITE" id="PS50181">
    <property type="entry name" value="FBOX"/>
    <property type="match status" value="1"/>
</dbReference>
<evidence type="ECO:0000256" key="2">
    <source>
        <dbReference type="ARBA" id="ARBA00022737"/>
    </source>
</evidence>
<dbReference type="Gene3D" id="2.130.10.10">
    <property type="entry name" value="YVTN repeat-like/Quinoprotein amine dehydrogenase"/>
    <property type="match status" value="1"/>
</dbReference>
<dbReference type="Pfam" id="PF12937">
    <property type="entry name" value="F-box-like"/>
    <property type="match status" value="1"/>
</dbReference>
<proteinExistence type="predicted"/>
<evidence type="ECO:0000259" key="3">
    <source>
        <dbReference type="PROSITE" id="PS50181"/>
    </source>
</evidence>
<dbReference type="SMART" id="SM00256">
    <property type="entry name" value="FBOX"/>
    <property type="match status" value="1"/>
</dbReference>